<evidence type="ECO:0000313" key="1">
    <source>
        <dbReference type="EMBL" id="VAW67434.1"/>
    </source>
</evidence>
<name>A0A3B0YF77_9ZZZZ</name>
<sequence length="525" mass="58034">MSTRKNKTIKLIMLWAVFCTAFMPLIAYPANLSANADSFIEPPSGLPSGRNENPTFSAKNLIKNSLTGMLDKSCGGYCVTGACAHFKTTVRCSISRGCYLYFYTIISPKIKHALPDFLVSSYNHAGDEPFFEWRQTFGLAVSAANNAIGPIIGSPFGLAGGRADPVEQDTHQSTSFKEVDIIGHPLTILPAIINADGSIKDNFNSDFKVPAVTDVVERFENAGVTDTGDEGGLFDNIDFQKMMDSTWTRILKAVEAEVRAALVALEAVQVITEIYGMIQYIKSIAELLEAISMLTEVSVRSSFYANFINPQFKMPRLFCPSTVTPLQPYYLSFADSFWWRAGYPLTDGPLSGSDHSTEILNPVGRDTLPTDADPYNPLDELWGNMYPREGTVNSNHDAKVAAVAAWRAMDVLLNDVNNGNRIGVSVPRKHTSVENIGEPKWQLIYPEVKSCTTTPYYPPKNEALGEDFIQPSGFGGYAWNYYRTYSCCSNTSGRRIGTITFPIEICLSLDEIEESVQQDREESEE</sequence>
<accession>A0A3B0YF77</accession>
<dbReference type="AlphaFoldDB" id="A0A3B0YF77"/>
<dbReference type="InterPro" id="IPR009649">
    <property type="entry name" value="TraU"/>
</dbReference>
<gene>
    <name evidence="1" type="ORF">MNBD_GAMMA08-2087</name>
</gene>
<organism evidence="1">
    <name type="scientific">hydrothermal vent metagenome</name>
    <dbReference type="NCBI Taxonomy" id="652676"/>
    <lineage>
        <taxon>unclassified sequences</taxon>
        <taxon>metagenomes</taxon>
        <taxon>ecological metagenomes</taxon>
    </lineage>
</organism>
<reference evidence="1" key="1">
    <citation type="submission" date="2018-06" db="EMBL/GenBank/DDBJ databases">
        <authorList>
            <person name="Zhirakovskaya E."/>
        </authorList>
    </citation>
    <scope>NUCLEOTIDE SEQUENCE</scope>
</reference>
<protein>
    <submittedName>
        <fullName evidence="1">Uncharacterized protein</fullName>
    </submittedName>
</protein>
<dbReference type="Pfam" id="PF06834">
    <property type="entry name" value="TraU"/>
    <property type="match status" value="1"/>
</dbReference>
<proteinExistence type="predicted"/>
<dbReference type="EMBL" id="UOFH01000389">
    <property type="protein sequence ID" value="VAW67434.1"/>
    <property type="molecule type" value="Genomic_DNA"/>
</dbReference>